<dbReference type="GO" id="GO:0005730">
    <property type="term" value="C:nucleolus"/>
    <property type="evidence" value="ECO:0007669"/>
    <property type="project" value="UniProtKB-SubCell"/>
</dbReference>
<evidence type="ECO:0008006" key="8">
    <source>
        <dbReference type="Google" id="ProtNLM"/>
    </source>
</evidence>
<dbReference type="Proteomes" id="UP000567179">
    <property type="component" value="Unassembled WGS sequence"/>
</dbReference>
<gene>
    <name evidence="6" type="ORF">D9619_001873</name>
</gene>
<dbReference type="EMBL" id="JAACJJ010000028">
    <property type="protein sequence ID" value="KAF5322412.1"/>
    <property type="molecule type" value="Genomic_DNA"/>
</dbReference>
<accession>A0A8H5BFK0</accession>
<feature type="compositionally biased region" description="Acidic residues" evidence="5">
    <location>
        <begin position="118"/>
        <end position="129"/>
    </location>
</feature>
<feature type="region of interest" description="Disordered" evidence="5">
    <location>
        <begin position="62"/>
        <end position="251"/>
    </location>
</feature>
<name>A0A8H5BFK0_9AGAR</name>
<dbReference type="InterPro" id="IPR019186">
    <property type="entry name" value="Nucleolar_protein_12"/>
</dbReference>
<evidence type="ECO:0000256" key="2">
    <source>
        <dbReference type="ARBA" id="ARBA00007175"/>
    </source>
</evidence>
<dbReference type="PANTHER" id="PTHR14577">
    <property type="entry name" value="NUCLEOLAR PROTEIN 12"/>
    <property type="match status" value="1"/>
</dbReference>
<reference evidence="6 7" key="1">
    <citation type="journal article" date="2020" name="ISME J.">
        <title>Uncovering the hidden diversity of litter-decomposition mechanisms in mushroom-forming fungi.</title>
        <authorList>
            <person name="Floudas D."/>
            <person name="Bentzer J."/>
            <person name="Ahren D."/>
            <person name="Johansson T."/>
            <person name="Persson P."/>
            <person name="Tunlid A."/>
        </authorList>
    </citation>
    <scope>NUCLEOTIDE SEQUENCE [LARGE SCALE GENOMIC DNA]</scope>
    <source>
        <strain evidence="6 7">CBS 101986</strain>
    </source>
</reference>
<evidence type="ECO:0000256" key="5">
    <source>
        <dbReference type="SAM" id="MobiDB-lite"/>
    </source>
</evidence>
<dbReference type="OrthoDB" id="551633at2759"/>
<dbReference type="Pfam" id="PF09805">
    <property type="entry name" value="Nop25"/>
    <property type="match status" value="1"/>
</dbReference>
<evidence type="ECO:0000313" key="6">
    <source>
        <dbReference type="EMBL" id="KAF5322412.1"/>
    </source>
</evidence>
<proteinExistence type="inferred from homology"/>
<feature type="compositionally biased region" description="Basic residues" evidence="5">
    <location>
        <begin position="242"/>
        <end position="251"/>
    </location>
</feature>
<feature type="compositionally biased region" description="Basic residues" evidence="5">
    <location>
        <begin position="178"/>
        <end position="191"/>
    </location>
</feature>
<dbReference type="PANTHER" id="PTHR14577:SF0">
    <property type="entry name" value="NUCLEOLAR PROTEIN 12"/>
    <property type="match status" value="1"/>
</dbReference>
<feature type="compositionally biased region" description="Basic and acidic residues" evidence="5">
    <location>
        <begin position="192"/>
        <end position="219"/>
    </location>
</feature>
<protein>
    <recommendedName>
        <fullName evidence="8">Ribosomal RNA-processing protein 17</fullName>
    </recommendedName>
</protein>
<organism evidence="6 7">
    <name type="scientific">Psilocybe cf. subviscida</name>
    <dbReference type="NCBI Taxonomy" id="2480587"/>
    <lineage>
        <taxon>Eukaryota</taxon>
        <taxon>Fungi</taxon>
        <taxon>Dikarya</taxon>
        <taxon>Basidiomycota</taxon>
        <taxon>Agaricomycotina</taxon>
        <taxon>Agaricomycetes</taxon>
        <taxon>Agaricomycetidae</taxon>
        <taxon>Agaricales</taxon>
        <taxon>Agaricineae</taxon>
        <taxon>Strophariaceae</taxon>
        <taxon>Psilocybe</taxon>
    </lineage>
</organism>
<comment type="subcellular location">
    <subcellularLocation>
        <location evidence="1">Nucleus</location>
        <location evidence="1">Nucleolus</location>
    </subcellularLocation>
</comment>
<comment type="similarity">
    <text evidence="2">Belongs to the RRP17 family.</text>
</comment>
<evidence type="ECO:0000256" key="1">
    <source>
        <dbReference type="ARBA" id="ARBA00004604"/>
    </source>
</evidence>
<comment type="caution">
    <text evidence="6">The sequence shown here is derived from an EMBL/GenBank/DDBJ whole genome shotgun (WGS) entry which is preliminary data.</text>
</comment>
<keyword evidence="4" id="KW-0539">Nucleus</keyword>
<evidence type="ECO:0000313" key="7">
    <source>
        <dbReference type="Proteomes" id="UP000567179"/>
    </source>
</evidence>
<dbReference type="GO" id="GO:0019843">
    <property type="term" value="F:rRNA binding"/>
    <property type="evidence" value="ECO:0007669"/>
    <property type="project" value="TreeGrafter"/>
</dbReference>
<keyword evidence="3" id="KW-0175">Coiled coil</keyword>
<keyword evidence="7" id="KW-1185">Reference proteome</keyword>
<evidence type="ECO:0000256" key="4">
    <source>
        <dbReference type="ARBA" id="ARBA00023242"/>
    </source>
</evidence>
<feature type="compositionally biased region" description="Basic and acidic residues" evidence="5">
    <location>
        <begin position="62"/>
        <end position="90"/>
    </location>
</feature>
<evidence type="ECO:0000256" key="3">
    <source>
        <dbReference type="ARBA" id="ARBA00023054"/>
    </source>
</evidence>
<dbReference type="AlphaFoldDB" id="A0A8H5BFK0"/>
<sequence>MLSAASHLMSNIALLTKSHNAIAAKKKARKDQIKEILFDDDARREFLTGFHKRKLAKAEAAREKAKARAKQERLESRREQRQMLREKAKENAAQVEQAYGAVIENDDESWDGIKDDDNARDDEYEDEEQLATVTVVEDFDPDTIIHGPEKPEPSTAPRPGFSTAKATPPPELPPSSRRIAKKSQPKVREKKIRYETKDARKREQTKQRARRTEKAERAGGKASRKSNAGPGKGSKKTSSGGGKRRHPSKGH</sequence>